<proteinExistence type="predicted"/>
<dbReference type="EMBL" id="JAKUCV010004665">
    <property type="protein sequence ID" value="KAJ4834583.1"/>
    <property type="molecule type" value="Genomic_DNA"/>
</dbReference>
<reference evidence="3" key="2">
    <citation type="journal article" date="2023" name="Plants (Basel)">
        <title>Annotation of the Turnera subulata (Passifloraceae) Draft Genome Reveals the S-Locus Evolved after the Divergence of Turneroideae from Passifloroideae in a Stepwise Manner.</title>
        <authorList>
            <person name="Henning P.M."/>
            <person name="Roalson E.H."/>
            <person name="Mir W."/>
            <person name="McCubbin A.G."/>
            <person name="Shore J.S."/>
        </authorList>
    </citation>
    <scope>NUCLEOTIDE SEQUENCE</scope>
    <source>
        <strain evidence="3">F60SS</strain>
    </source>
</reference>
<keyword evidence="2" id="KW-0732">Signal</keyword>
<sequence>MKAYSMALAVLALLLSLVLSAWINRAQAEGRPVKSPASFKTSTSQHATMDLRADKKNPFKKVESSFRRIPPSTSNPTQNKEEQLTLENNIKYLYTIKQPSSSHFYLLG</sequence>
<feature type="chain" id="PRO_5040487347" evidence="2">
    <location>
        <begin position="29"/>
        <end position="108"/>
    </location>
</feature>
<evidence type="ECO:0000313" key="3">
    <source>
        <dbReference type="EMBL" id="KAJ4834583.1"/>
    </source>
</evidence>
<feature type="non-terminal residue" evidence="3">
    <location>
        <position position="108"/>
    </location>
</feature>
<feature type="compositionally biased region" description="Polar residues" evidence="1">
    <location>
        <begin position="38"/>
        <end position="47"/>
    </location>
</feature>
<organism evidence="3 4">
    <name type="scientific">Turnera subulata</name>
    <dbReference type="NCBI Taxonomy" id="218843"/>
    <lineage>
        <taxon>Eukaryota</taxon>
        <taxon>Viridiplantae</taxon>
        <taxon>Streptophyta</taxon>
        <taxon>Embryophyta</taxon>
        <taxon>Tracheophyta</taxon>
        <taxon>Spermatophyta</taxon>
        <taxon>Magnoliopsida</taxon>
        <taxon>eudicotyledons</taxon>
        <taxon>Gunneridae</taxon>
        <taxon>Pentapetalae</taxon>
        <taxon>rosids</taxon>
        <taxon>fabids</taxon>
        <taxon>Malpighiales</taxon>
        <taxon>Passifloraceae</taxon>
        <taxon>Turnera</taxon>
    </lineage>
</organism>
<name>A0A9Q0JAL2_9ROSI</name>
<accession>A0A9Q0JAL2</accession>
<feature type="compositionally biased region" description="Basic and acidic residues" evidence="1">
    <location>
        <begin position="49"/>
        <end position="66"/>
    </location>
</feature>
<dbReference type="Proteomes" id="UP001141552">
    <property type="component" value="Unassembled WGS sequence"/>
</dbReference>
<feature type="region of interest" description="Disordered" evidence="1">
    <location>
        <begin position="28"/>
        <end position="82"/>
    </location>
</feature>
<evidence type="ECO:0000256" key="1">
    <source>
        <dbReference type="SAM" id="MobiDB-lite"/>
    </source>
</evidence>
<keyword evidence="4" id="KW-1185">Reference proteome</keyword>
<reference evidence="3" key="1">
    <citation type="submission" date="2022-02" db="EMBL/GenBank/DDBJ databases">
        <authorList>
            <person name="Henning P.M."/>
            <person name="McCubbin A.G."/>
            <person name="Shore J.S."/>
        </authorList>
    </citation>
    <scope>NUCLEOTIDE SEQUENCE</scope>
    <source>
        <strain evidence="3">F60SS</strain>
        <tissue evidence="3">Leaves</tissue>
    </source>
</reference>
<evidence type="ECO:0000313" key="4">
    <source>
        <dbReference type="Proteomes" id="UP001141552"/>
    </source>
</evidence>
<dbReference type="AlphaFoldDB" id="A0A9Q0JAL2"/>
<evidence type="ECO:0000256" key="2">
    <source>
        <dbReference type="SAM" id="SignalP"/>
    </source>
</evidence>
<feature type="signal peptide" evidence="2">
    <location>
        <begin position="1"/>
        <end position="28"/>
    </location>
</feature>
<gene>
    <name evidence="3" type="ORF">Tsubulata_040729</name>
</gene>
<protein>
    <submittedName>
        <fullName evidence="3">Uncharacterized protein</fullName>
    </submittedName>
</protein>
<comment type="caution">
    <text evidence="3">The sequence shown here is derived from an EMBL/GenBank/DDBJ whole genome shotgun (WGS) entry which is preliminary data.</text>
</comment>